<comment type="caution">
    <text evidence="8">The sequence shown here is derived from an EMBL/GenBank/DDBJ whole genome shotgun (WGS) entry which is preliminary data.</text>
</comment>
<dbReference type="PROSITE" id="PS51665">
    <property type="entry name" value="ENKURIN"/>
    <property type="match status" value="1"/>
</dbReference>
<gene>
    <name evidence="8" type="ORF">BCR33DRAFT_724127</name>
</gene>
<reference evidence="8 9" key="1">
    <citation type="submission" date="2016-07" db="EMBL/GenBank/DDBJ databases">
        <title>Pervasive Adenine N6-methylation of Active Genes in Fungi.</title>
        <authorList>
            <consortium name="DOE Joint Genome Institute"/>
            <person name="Mondo S.J."/>
            <person name="Dannebaum R.O."/>
            <person name="Kuo R.C."/>
            <person name="Labutti K."/>
            <person name="Haridas S."/>
            <person name="Kuo A."/>
            <person name="Salamov A."/>
            <person name="Ahrendt S.R."/>
            <person name="Lipzen A."/>
            <person name="Sullivan W."/>
            <person name="Andreopoulos W.B."/>
            <person name="Clum A."/>
            <person name="Lindquist E."/>
            <person name="Daum C."/>
            <person name="Ramamoorthy G.K."/>
            <person name="Gryganskyi A."/>
            <person name="Culley D."/>
            <person name="Magnuson J.K."/>
            <person name="James T.Y."/>
            <person name="O'Malley M.A."/>
            <person name="Stajich J.E."/>
            <person name="Spatafora J.W."/>
            <person name="Visel A."/>
            <person name="Grigoriev I.V."/>
        </authorList>
    </citation>
    <scope>NUCLEOTIDE SEQUENCE [LARGE SCALE GENOMIC DNA]</scope>
    <source>
        <strain evidence="8 9">JEL800</strain>
    </source>
</reference>
<dbReference type="EMBL" id="MCGO01000080">
    <property type="protein sequence ID" value="ORY30895.1"/>
    <property type="molecule type" value="Genomic_DNA"/>
</dbReference>
<dbReference type="InterPro" id="IPR027012">
    <property type="entry name" value="Enkurin_dom"/>
</dbReference>
<dbReference type="GO" id="GO:0005881">
    <property type="term" value="C:cytoplasmic microtubule"/>
    <property type="evidence" value="ECO:0007669"/>
    <property type="project" value="TreeGrafter"/>
</dbReference>
<evidence type="ECO:0000256" key="6">
    <source>
        <dbReference type="SAM" id="MobiDB-lite"/>
    </source>
</evidence>
<accession>A0A1Y2B9Y3</accession>
<feature type="region of interest" description="Disordered" evidence="6">
    <location>
        <begin position="111"/>
        <end position="147"/>
    </location>
</feature>
<protein>
    <recommendedName>
        <fullName evidence="7">Enkurin domain-containing protein</fullName>
    </recommendedName>
</protein>
<evidence type="ECO:0000256" key="4">
    <source>
        <dbReference type="ARBA" id="ARBA00023212"/>
    </source>
</evidence>
<keyword evidence="4" id="KW-0206">Cytoskeleton</keyword>
<organism evidence="8 9">
    <name type="scientific">Rhizoclosmatium globosum</name>
    <dbReference type="NCBI Taxonomy" id="329046"/>
    <lineage>
        <taxon>Eukaryota</taxon>
        <taxon>Fungi</taxon>
        <taxon>Fungi incertae sedis</taxon>
        <taxon>Chytridiomycota</taxon>
        <taxon>Chytridiomycota incertae sedis</taxon>
        <taxon>Chytridiomycetes</taxon>
        <taxon>Chytridiales</taxon>
        <taxon>Chytriomycetaceae</taxon>
        <taxon>Rhizoclosmatium</taxon>
    </lineage>
</organism>
<comment type="subcellular location">
    <subcellularLocation>
        <location evidence="1">Cell projection</location>
        <location evidence="1">Cilium</location>
    </subcellularLocation>
    <subcellularLocation>
        <location evidence="2">Cytoplasm</location>
        <location evidence="2">Cytoskeleton</location>
    </subcellularLocation>
</comment>
<keyword evidence="3" id="KW-0963">Cytoplasm</keyword>
<evidence type="ECO:0000313" key="8">
    <source>
        <dbReference type="EMBL" id="ORY30895.1"/>
    </source>
</evidence>
<keyword evidence="9" id="KW-1185">Reference proteome</keyword>
<dbReference type="PANTHER" id="PTHR21490">
    <property type="entry name" value="ENKURIN-RELATED"/>
    <property type="match status" value="1"/>
</dbReference>
<dbReference type="AlphaFoldDB" id="A0A1Y2B9Y3"/>
<dbReference type="GO" id="GO:0005929">
    <property type="term" value="C:cilium"/>
    <property type="evidence" value="ECO:0007669"/>
    <property type="project" value="UniProtKB-SubCell"/>
</dbReference>
<name>A0A1Y2B9Y3_9FUNG</name>
<evidence type="ECO:0000256" key="5">
    <source>
        <dbReference type="ARBA" id="ARBA00023273"/>
    </source>
</evidence>
<dbReference type="InterPro" id="IPR052102">
    <property type="entry name" value="Enkurin_domain-protein"/>
</dbReference>
<dbReference type="Pfam" id="PF13864">
    <property type="entry name" value="Enkurin"/>
    <property type="match status" value="1"/>
</dbReference>
<keyword evidence="5" id="KW-0966">Cell projection</keyword>
<dbReference type="STRING" id="329046.A0A1Y2B9Y3"/>
<feature type="region of interest" description="Disordered" evidence="6">
    <location>
        <begin position="219"/>
        <end position="260"/>
    </location>
</feature>
<proteinExistence type="predicted"/>
<dbReference type="Proteomes" id="UP000193642">
    <property type="component" value="Unassembled WGS sequence"/>
</dbReference>
<evidence type="ECO:0000256" key="1">
    <source>
        <dbReference type="ARBA" id="ARBA00004138"/>
    </source>
</evidence>
<evidence type="ECO:0000256" key="2">
    <source>
        <dbReference type="ARBA" id="ARBA00004245"/>
    </source>
</evidence>
<evidence type="ECO:0000313" key="9">
    <source>
        <dbReference type="Proteomes" id="UP000193642"/>
    </source>
</evidence>
<dbReference type="PANTHER" id="PTHR21490:SF2">
    <property type="entry name" value="ENKURIN DOMAIN-CONTAINING PROTEIN 1"/>
    <property type="match status" value="1"/>
</dbReference>
<sequence length="321" mass="34990">MAATIISHARTSRRRIPSDPLDESIYNMVLRPGIEDRPPPLFKSKFAQHVRSEHMKARRTVSLPSGPIPEQIARSAIPISGMVKNASVKSVSKEGKVKAKATASPEKAIKQHANRVNKTSSTAKPKKAVSTKIPAPKSVSKPISKPTSGRIAMAAERRSNAATPVVADTNAWDHLAADAAESTSPLKKGVNYEEIPEELIEHWEPFENDVDEAGRVMRRSSPPPTEMESGAVRKQAIKKNQSNKSGSMAMPAGSIGGGNRRRMLPEAERLASLLGIYNRLPVATDTVSKINRKISIEKQLALLEEDIKKFSHPNIIIDEGN</sequence>
<feature type="domain" description="Enkurin" evidence="7">
    <location>
        <begin position="222"/>
        <end position="318"/>
    </location>
</feature>
<evidence type="ECO:0000259" key="7">
    <source>
        <dbReference type="PROSITE" id="PS51665"/>
    </source>
</evidence>
<dbReference type="OrthoDB" id="2137897at2759"/>
<evidence type="ECO:0000256" key="3">
    <source>
        <dbReference type="ARBA" id="ARBA00022490"/>
    </source>
</evidence>